<evidence type="ECO:0000313" key="1">
    <source>
        <dbReference type="EMBL" id="QJX78232.1"/>
    </source>
</evidence>
<keyword evidence="1" id="KW-0167">Capsid protein</keyword>
<name>A0A1I2YYZ2_PRIMG</name>
<reference evidence="1 2" key="1">
    <citation type="submission" date="2019-10" db="EMBL/GenBank/DDBJ databases">
        <title>Complete genome sequences for adaption low water activity.</title>
        <authorList>
            <person name="Zhao L."/>
            <person name="Zhong J."/>
        </authorList>
    </citation>
    <scope>NUCLEOTIDE SEQUENCE [LARGE SCALE GENOMIC DNA]</scope>
    <source>
        <strain evidence="1 2">FDU301</strain>
    </source>
</reference>
<dbReference type="RefSeq" id="WP_016766364.1">
    <property type="nucleotide sequence ID" value="NZ_CAKKMH010000007.1"/>
</dbReference>
<evidence type="ECO:0000313" key="2">
    <source>
        <dbReference type="Proteomes" id="UP000501076"/>
    </source>
</evidence>
<organism evidence="1 2">
    <name type="scientific">Priestia megaterium</name>
    <name type="common">Bacillus megaterium</name>
    <dbReference type="NCBI Taxonomy" id="1404"/>
    <lineage>
        <taxon>Bacteria</taxon>
        <taxon>Bacillati</taxon>
        <taxon>Bacillota</taxon>
        <taxon>Bacilli</taxon>
        <taxon>Bacillales</taxon>
        <taxon>Bacillaceae</taxon>
        <taxon>Priestia</taxon>
    </lineage>
</organism>
<dbReference type="Proteomes" id="UP000501076">
    <property type="component" value="Chromosome"/>
</dbReference>
<sequence length="65" mass="7310">MAKGLAMHETLEVHEILTLKTSCVTKGTAMLELVEDEELKKILEEDVQTSTEAIKELKKILKKAQ</sequence>
<dbReference type="AlphaFoldDB" id="A0A1I2YYZ2"/>
<protein>
    <submittedName>
        <fullName evidence="1">Spore coat protein</fullName>
    </submittedName>
</protein>
<accession>A0A1I2YYZ2</accession>
<dbReference type="Gene3D" id="1.20.1260.10">
    <property type="match status" value="1"/>
</dbReference>
<keyword evidence="1" id="KW-0946">Virion</keyword>
<dbReference type="EMBL" id="CP045272">
    <property type="protein sequence ID" value="QJX78232.1"/>
    <property type="molecule type" value="Genomic_DNA"/>
</dbReference>
<dbReference type="InterPro" id="IPR012347">
    <property type="entry name" value="Ferritin-like"/>
</dbReference>
<gene>
    <name evidence="1" type="ORF">FDZ14_19400</name>
</gene>
<proteinExistence type="predicted"/>